<keyword evidence="3" id="KW-1185">Reference proteome</keyword>
<dbReference type="Proteomes" id="UP000441797">
    <property type="component" value="Unassembled WGS sequence"/>
</dbReference>
<comment type="caution">
    <text evidence="2">The sequence shown here is derived from an EMBL/GenBank/DDBJ whole genome shotgun (WGS) entry which is preliminary data.</text>
</comment>
<organism evidence="2 3">
    <name type="scientific">Gloeocapsopsis dulcis AAB1 = 1H9</name>
    <dbReference type="NCBI Taxonomy" id="1433147"/>
    <lineage>
        <taxon>Bacteria</taxon>
        <taxon>Bacillati</taxon>
        <taxon>Cyanobacteriota</taxon>
        <taxon>Cyanophyceae</taxon>
        <taxon>Oscillatoriophycideae</taxon>
        <taxon>Chroococcales</taxon>
        <taxon>Chroococcaceae</taxon>
        <taxon>Gloeocapsopsis</taxon>
        <taxon>Gloeocapsopsis dulcis</taxon>
    </lineage>
</organism>
<dbReference type="EMBL" id="NAPY01000103">
    <property type="protein sequence ID" value="MUL39570.1"/>
    <property type="molecule type" value="Genomic_DNA"/>
</dbReference>
<accession>A0A6N8G2F0</accession>
<feature type="compositionally biased region" description="Polar residues" evidence="1">
    <location>
        <begin position="79"/>
        <end position="97"/>
    </location>
</feature>
<name>A0A6N8G2F0_9CHRO</name>
<dbReference type="AlphaFoldDB" id="A0A6N8G2F0"/>
<reference evidence="2 3" key="1">
    <citation type="journal article" date="2019" name="Front. Microbiol.">
        <title>Genomic Features for Desiccation Tolerance and Sugar Biosynthesis in the Extremophile Gloeocapsopsis sp. UTEX B3054.</title>
        <authorList>
            <person name="Urrejola C."/>
            <person name="Alcorta J."/>
            <person name="Salas L."/>
            <person name="Vasquez M."/>
            <person name="Polz M.F."/>
            <person name="Vicuna R."/>
            <person name="Diez B."/>
        </authorList>
    </citation>
    <scope>NUCLEOTIDE SEQUENCE [LARGE SCALE GENOMIC DNA]</scope>
    <source>
        <strain evidence="2 3">1H9</strain>
    </source>
</reference>
<evidence type="ECO:0000256" key="1">
    <source>
        <dbReference type="SAM" id="MobiDB-lite"/>
    </source>
</evidence>
<evidence type="ECO:0000313" key="2">
    <source>
        <dbReference type="EMBL" id="MUL39570.1"/>
    </source>
</evidence>
<evidence type="ECO:0000313" key="3">
    <source>
        <dbReference type="Proteomes" id="UP000441797"/>
    </source>
</evidence>
<feature type="region of interest" description="Disordered" evidence="1">
    <location>
        <begin position="79"/>
        <end position="99"/>
    </location>
</feature>
<sequence length="150" mass="17047">MTTETEIVSYIPQQLYQCVEQFKEQRSLSSIADAVNVILEDYFGLDSCQTTSSEPLTTMVEDLRGEVTDLKKQVSQLQQNFASDRPVPSSNTNSQGELLNRKQLGKRLGVDEIAIEQHETDGKEFVEWSKSKDPERISWKCAGANLFRRI</sequence>
<proteinExistence type="predicted"/>
<protein>
    <submittedName>
        <fullName evidence="2">Uncharacterized protein</fullName>
    </submittedName>
</protein>
<gene>
    <name evidence="2" type="ORF">BWI75_25800</name>
</gene>